<dbReference type="AlphaFoldDB" id="A0A017SF95"/>
<proteinExistence type="predicted"/>
<gene>
    <name evidence="1" type="ORF">EURHEDRAFT_74374</name>
</gene>
<dbReference type="EMBL" id="KK088424">
    <property type="protein sequence ID" value="EYE94925.1"/>
    <property type="molecule type" value="Genomic_DNA"/>
</dbReference>
<accession>A0A017SF95</accession>
<protein>
    <submittedName>
        <fullName evidence="1">Uncharacterized protein</fullName>
    </submittedName>
</protein>
<evidence type="ECO:0000313" key="2">
    <source>
        <dbReference type="Proteomes" id="UP000019804"/>
    </source>
</evidence>
<keyword evidence="2" id="KW-1185">Reference proteome</keyword>
<dbReference type="GeneID" id="63702767"/>
<dbReference type="HOGENOM" id="CLU_1510281_0_0_1"/>
<organism evidence="1 2">
    <name type="scientific">Aspergillus ruber (strain CBS 135680)</name>
    <dbReference type="NCBI Taxonomy" id="1388766"/>
    <lineage>
        <taxon>Eukaryota</taxon>
        <taxon>Fungi</taxon>
        <taxon>Dikarya</taxon>
        <taxon>Ascomycota</taxon>
        <taxon>Pezizomycotina</taxon>
        <taxon>Eurotiomycetes</taxon>
        <taxon>Eurotiomycetidae</taxon>
        <taxon>Eurotiales</taxon>
        <taxon>Aspergillaceae</taxon>
        <taxon>Aspergillus</taxon>
        <taxon>Aspergillus subgen. Aspergillus</taxon>
    </lineage>
</organism>
<sequence>MEMDNLFSRFFAHYGLHLHTQKREIRGGILCLQDDLLVPHPYFILMAVVITGKEYYEALLISFPFSLLREFSYKVSVHSPISPAQMSLISSINTTEYYPSTIRYPAPPPAPAHPPPMQKHKPKPIHNTAATITISRFSPLMLSYPFFSIYILSTPASAVRLDRTVKPPTNGSTAFPTS</sequence>
<evidence type="ECO:0000313" key="1">
    <source>
        <dbReference type="EMBL" id="EYE94925.1"/>
    </source>
</evidence>
<reference evidence="2" key="1">
    <citation type="journal article" date="2014" name="Nat. Commun.">
        <title>Genomic adaptations of the halophilic Dead Sea filamentous fungus Eurotium rubrum.</title>
        <authorList>
            <person name="Kis-Papo T."/>
            <person name="Weig A.R."/>
            <person name="Riley R."/>
            <person name="Persoh D."/>
            <person name="Salamov A."/>
            <person name="Sun H."/>
            <person name="Lipzen A."/>
            <person name="Wasser S.P."/>
            <person name="Rambold G."/>
            <person name="Grigoriev I.V."/>
            <person name="Nevo E."/>
        </authorList>
    </citation>
    <scope>NUCLEOTIDE SEQUENCE [LARGE SCALE GENOMIC DNA]</scope>
    <source>
        <strain evidence="2">CBS 135680</strain>
    </source>
</reference>
<dbReference type="RefSeq" id="XP_040638613.1">
    <property type="nucleotide sequence ID" value="XM_040787643.1"/>
</dbReference>
<dbReference type="Proteomes" id="UP000019804">
    <property type="component" value="Unassembled WGS sequence"/>
</dbReference>
<name>A0A017SF95_ASPRC</name>